<dbReference type="RefSeq" id="WP_065211085.1">
    <property type="nucleotide sequence ID" value="NZ_CP016179.1"/>
</dbReference>
<accession>A0AAN0XZA7</accession>
<reference evidence="1 2" key="1">
    <citation type="submission" date="2016-06" db="EMBL/GenBank/DDBJ databases">
        <title>Adaptive Radiation by Waves of Gene Transfer Leads to Fine-Scale Resource Partitioning in Marine Microbes.</title>
        <authorList>
            <person name="Hehemann J.-H."/>
            <person name="Arevalo P."/>
            <person name="Datta M.S."/>
            <person name="Yu X."/>
            <person name="Corzett C."/>
            <person name="Henschel A."/>
            <person name="Preheim S.P."/>
            <person name="Timberlake S."/>
            <person name="Alm E.J."/>
            <person name="Polz M.F."/>
        </authorList>
    </citation>
    <scope>NUCLEOTIDE SEQUENCE [LARGE SCALE GENOMIC DNA]</scope>
    <source>
        <strain evidence="1 2">FF50</strain>
        <plasmid evidence="1 2">unnamed1</plasmid>
    </source>
</reference>
<proteinExistence type="predicted"/>
<evidence type="ECO:0000313" key="2">
    <source>
        <dbReference type="Proteomes" id="UP000092018"/>
    </source>
</evidence>
<geneLocation type="plasmid" evidence="1 2">
    <name>unnamed1</name>
</geneLocation>
<dbReference type="AlphaFoldDB" id="A0AAN0XZA7"/>
<dbReference type="EMBL" id="CP016179">
    <property type="protein sequence ID" value="ANO35323.1"/>
    <property type="molecule type" value="Genomic_DNA"/>
</dbReference>
<organism evidence="1 2">
    <name type="scientific">Vibrio breoganii</name>
    <dbReference type="NCBI Taxonomy" id="553239"/>
    <lineage>
        <taxon>Bacteria</taxon>
        <taxon>Pseudomonadati</taxon>
        <taxon>Pseudomonadota</taxon>
        <taxon>Gammaproteobacteria</taxon>
        <taxon>Vibrionales</taxon>
        <taxon>Vibrionaceae</taxon>
        <taxon>Vibrio</taxon>
    </lineage>
</organism>
<name>A0AAN0XZA7_9VIBR</name>
<gene>
    <name evidence="1" type="ORF">A6E01_19105</name>
</gene>
<sequence>MSRRSPRDRFVSASELGKVVFCPKAYYLDLNRKEEQTKSSARGERMHQELAKTVKREQSLLLRFWRWLVRLCGGGQ</sequence>
<protein>
    <submittedName>
        <fullName evidence="1">Uncharacterized protein</fullName>
    </submittedName>
</protein>
<evidence type="ECO:0000313" key="1">
    <source>
        <dbReference type="EMBL" id="ANO35323.1"/>
    </source>
</evidence>
<dbReference type="KEGG" id="vbr:A6E01_19105"/>
<dbReference type="Proteomes" id="UP000092018">
    <property type="component" value="Plasmid unnamed1"/>
</dbReference>
<keyword evidence="1" id="KW-0614">Plasmid</keyword>